<keyword evidence="1" id="KW-1133">Transmembrane helix</keyword>
<keyword evidence="1" id="KW-0812">Transmembrane</keyword>
<gene>
    <name evidence="2" type="ORF">N657DRAFT_643850</name>
</gene>
<sequence length="181" mass="19450">MASTRDSSEASKLKAPALSVCFSWYGRALVLVPGCPALVFTCSVVREHSRKVDRFSSAESKIAASRPKPLKLAGEIQRHSITVKLAVLANFDPVTFPSPLRSPQSQAHRIALVSNCGRLVYAITVPFATCSAVRTCSSGALLGPLLMRSCQCNKKDTLGWCSAHNALTQFLVATNFNLPGE</sequence>
<dbReference type="AlphaFoldDB" id="A0AAN6U2B2"/>
<feature type="transmembrane region" description="Helical" evidence="1">
    <location>
        <begin position="24"/>
        <end position="45"/>
    </location>
</feature>
<dbReference type="EMBL" id="MU853226">
    <property type="protein sequence ID" value="KAK4125052.1"/>
    <property type="molecule type" value="Genomic_DNA"/>
</dbReference>
<organism evidence="2 3">
    <name type="scientific">Parathielavia appendiculata</name>
    <dbReference type="NCBI Taxonomy" id="2587402"/>
    <lineage>
        <taxon>Eukaryota</taxon>
        <taxon>Fungi</taxon>
        <taxon>Dikarya</taxon>
        <taxon>Ascomycota</taxon>
        <taxon>Pezizomycotina</taxon>
        <taxon>Sordariomycetes</taxon>
        <taxon>Sordariomycetidae</taxon>
        <taxon>Sordariales</taxon>
        <taxon>Chaetomiaceae</taxon>
        <taxon>Parathielavia</taxon>
    </lineage>
</organism>
<comment type="caution">
    <text evidence="2">The sequence shown here is derived from an EMBL/GenBank/DDBJ whole genome shotgun (WGS) entry which is preliminary data.</text>
</comment>
<proteinExistence type="predicted"/>
<evidence type="ECO:0000313" key="3">
    <source>
        <dbReference type="Proteomes" id="UP001302602"/>
    </source>
</evidence>
<reference evidence="2" key="2">
    <citation type="submission" date="2023-05" db="EMBL/GenBank/DDBJ databases">
        <authorList>
            <consortium name="Lawrence Berkeley National Laboratory"/>
            <person name="Steindorff A."/>
            <person name="Hensen N."/>
            <person name="Bonometti L."/>
            <person name="Westerberg I."/>
            <person name="Brannstrom I.O."/>
            <person name="Guillou S."/>
            <person name="Cros-Aarteil S."/>
            <person name="Calhoun S."/>
            <person name="Haridas S."/>
            <person name="Kuo A."/>
            <person name="Mondo S."/>
            <person name="Pangilinan J."/>
            <person name="Riley R."/>
            <person name="Labutti K."/>
            <person name="Andreopoulos B."/>
            <person name="Lipzen A."/>
            <person name="Chen C."/>
            <person name="Yanf M."/>
            <person name="Daum C."/>
            <person name="Ng V."/>
            <person name="Clum A."/>
            <person name="Ohm R."/>
            <person name="Martin F."/>
            <person name="Silar P."/>
            <person name="Natvig D."/>
            <person name="Lalanne C."/>
            <person name="Gautier V."/>
            <person name="Ament-Velasquez S.L."/>
            <person name="Kruys A."/>
            <person name="Hutchinson M.I."/>
            <person name="Powell A.J."/>
            <person name="Barry K."/>
            <person name="Miller A.N."/>
            <person name="Grigoriev I.V."/>
            <person name="Debuchy R."/>
            <person name="Gladieux P."/>
            <person name="Thoren M.H."/>
            <person name="Johannesson H."/>
        </authorList>
    </citation>
    <scope>NUCLEOTIDE SEQUENCE</scope>
    <source>
        <strain evidence="2">CBS 731.68</strain>
    </source>
</reference>
<evidence type="ECO:0000256" key="1">
    <source>
        <dbReference type="SAM" id="Phobius"/>
    </source>
</evidence>
<name>A0AAN6U2B2_9PEZI</name>
<dbReference type="RefSeq" id="XP_062648823.1">
    <property type="nucleotide sequence ID" value="XM_062792634.1"/>
</dbReference>
<evidence type="ECO:0000313" key="2">
    <source>
        <dbReference type="EMBL" id="KAK4125052.1"/>
    </source>
</evidence>
<keyword evidence="3" id="KW-1185">Reference proteome</keyword>
<keyword evidence="1" id="KW-0472">Membrane</keyword>
<dbReference type="GeneID" id="87829403"/>
<protein>
    <submittedName>
        <fullName evidence="2">Uncharacterized protein</fullName>
    </submittedName>
</protein>
<reference evidence="2" key="1">
    <citation type="journal article" date="2023" name="Mol. Phylogenet. Evol.">
        <title>Genome-scale phylogeny and comparative genomics of the fungal order Sordariales.</title>
        <authorList>
            <person name="Hensen N."/>
            <person name="Bonometti L."/>
            <person name="Westerberg I."/>
            <person name="Brannstrom I.O."/>
            <person name="Guillou S."/>
            <person name="Cros-Aarteil S."/>
            <person name="Calhoun S."/>
            <person name="Haridas S."/>
            <person name="Kuo A."/>
            <person name="Mondo S."/>
            <person name="Pangilinan J."/>
            <person name="Riley R."/>
            <person name="LaButti K."/>
            <person name="Andreopoulos B."/>
            <person name="Lipzen A."/>
            <person name="Chen C."/>
            <person name="Yan M."/>
            <person name="Daum C."/>
            <person name="Ng V."/>
            <person name="Clum A."/>
            <person name="Steindorff A."/>
            <person name="Ohm R.A."/>
            <person name="Martin F."/>
            <person name="Silar P."/>
            <person name="Natvig D.O."/>
            <person name="Lalanne C."/>
            <person name="Gautier V."/>
            <person name="Ament-Velasquez S.L."/>
            <person name="Kruys A."/>
            <person name="Hutchinson M.I."/>
            <person name="Powell A.J."/>
            <person name="Barry K."/>
            <person name="Miller A.N."/>
            <person name="Grigoriev I.V."/>
            <person name="Debuchy R."/>
            <person name="Gladieux P."/>
            <person name="Hiltunen Thoren M."/>
            <person name="Johannesson H."/>
        </authorList>
    </citation>
    <scope>NUCLEOTIDE SEQUENCE</scope>
    <source>
        <strain evidence="2">CBS 731.68</strain>
    </source>
</reference>
<dbReference type="Proteomes" id="UP001302602">
    <property type="component" value="Unassembled WGS sequence"/>
</dbReference>
<accession>A0AAN6U2B2</accession>